<feature type="compositionally biased region" description="Basic and acidic residues" evidence="1">
    <location>
        <begin position="152"/>
        <end position="174"/>
    </location>
</feature>
<evidence type="ECO:0008006" key="6">
    <source>
        <dbReference type="Google" id="ProtNLM"/>
    </source>
</evidence>
<feature type="transmembrane region" description="Helical" evidence="2">
    <location>
        <begin position="904"/>
        <end position="922"/>
    </location>
</feature>
<gene>
    <name evidence="4" type="ORF">DUNSADRAFT_14280</name>
</gene>
<feature type="region of interest" description="Disordered" evidence="1">
    <location>
        <begin position="62"/>
        <end position="124"/>
    </location>
</feature>
<keyword evidence="3" id="KW-0732">Signal</keyword>
<dbReference type="PRINTS" id="PR01217">
    <property type="entry name" value="PRICHEXTENSN"/>
</dbReference>
<feature type="compositionally biased region" description="Basic and acidic residues" evidence="1">
    <location>
        <begin position="232"/>
        <end position="241"/>
    </location>
</feature>
<feature type="compositionally biased region" description="Pro residues" evidence="1">
    <location>
        <begin position="339"/>
        <end position="385"/>
    </location>
</feature>
<feature type="compositionally biased region" description="Low complexity" evidence="1">
    <location>
        <begin position="324"/>
        <end position="338"/>
    </location>
</feature>
<sequence length="942" mass="101116">MTCGRQLYGRRNASTPRSLLTSLALLGLLVFCAFRLSNAEAIPTDHVRDWGELHQEFPPQRHSLLASSPAQEREGRQSRGAHAKKESALQPPRSVTKKKESEELGMPSLAPEVGSHAWSPMDESEVQQWAGIGQHLGMDSDEQDVRQLLGLRRRETEGQRDYLRGRQRDRRETEGQEGGEELSRESSSSQGAGVDQGEGLDIPFLAHEVETLARSLLVEKEVQQGAGTGPHLRVDSDDQDVHQLQALLSGETEEQASGEELMDDADVPEPGIRPQDGSGLSATLLRGGSGSATSASFPAPFPTSTSSRRTVLDINPPTYPPSPSTSSISPSAPSQPRGPMQPSPPPSPTPPPLSPPTPNPPPLSPSPPRSPPPPFSPPAPFPPVPEGSAYETRYLISGFHSSAATQQSRAEVAQLAGVPESQVDVTVTGRFATAIYVLNSTSDECVECDSVLETAFRTRLCTELGLFNCSRARTECVKGTGRPFEMDVLLFLPTEEVVPPDSLECTQVQLGQRLRLESSQTFDSVLQLFEEPVSLNSFQVVNPGSETKATASFQGKAAPWSRRALQGFGGFRRAQRTRRRRLLVEDSEVSRSSSLQTRISNLDGGAKQINTADLLSTVARSLGLDPSQVALDPESNNAQTLIALEPEEEECPGPHYGDLCGQDAAGAIAGTVIGAVLVVALLIAFIVLAVKNRRQAQRVRPVSGDPYWGRTFAHIIPSIQPNPYIVDFQQGAGVQPQLPGALSRPLPPPNSSAGTRLGVRHDPFQTLPGSPGNDAGYVNYQFRPGSSMPAQGPMSPLQHAHPPLYAPQYAPEEPLMSSIPGGFVPQPALASAGASAAGTAASSNPLAALLDFVLHLDHHMSGLVETHGPMTLYNVLGAAIWTTLFLGAGFFFGNLPFVQKNFTLVVLAIVAISVVPIGIEVLNARREEQQQKGAAERRHRDL</sequence>
<evidence type="ECO:0000313" key="5">
    <source>
        <dbReference type="Proteomes" id="UP000815325"/>
    </source>
</evidence>
<comment type="caution">
    <text evidence="4">The sequence shown here is derived from an EMBL/GenBank/DDBJ whole genome shotgun (WGS) entry which is preliminary data.</text>
</comment>
<evidence type="ECO:0000256" key="3">
    <source>
        <dbReference type="SAM" id="SignalP"/>
    </source>
</evidence>
<feature type="compositionally biased region" description="Basic and acidic residues" evidence="1">
    <location>
        <begin position="71"/>
        <end position="87"/>
    </location>
</feature>
<feature type="transmembrane region" description="Helical" evidence="2">
    <location>
        <begin position="872"/>
        <end position="892"/>
    </location>
</feature>
<keyword evidence="2" id="KW-0472">Membrane</keyword>
<reference evidence="4" key="1">
    <citation type="submission" date="2017-08" db="EMBL/GenBank/DDBJ databases">
        <authorList>
            <person name="Polle J.E."/>
            <person name="Barry K."/>
            <person name="Cushman J."/>
            <person name="Schmutz J."/>
            <person name="Tran D."/>
            <person name="Hathwaick L.T."/>
            <person name="Yim W.C."/>
            <person name="Jenkins J."/>
            <person name="Mckie-Krisberg Z.M."/>
            <person name="Prochnik S."/>
            <person name="Lindquist E."/>
            <person name="Dockter R.B."/>
            <person name="Adam C."/>
            <person name="Molina H."/>
            <person name="Bunkerborg J."/>
            <person name="Jin E."/>
            <person name="Buchheim M."/>
            <person name="Magnuson J."/>
        </authorList>
    </citation>
    <scope>NUCLEOTIDE SEQUENCE</scope>
    <source>
        <strain evidence="4">CCAP 19/18</strain>
    </source>
</reference>
<feature type="region of interest" description="Disordered" evidence="1">
    <location>
        <begin position="150"/>
        <end position="202"/>
    </location>
</feature>
<evidence type="ECO:0000256" key="2">
    <source>
        <dbReference type="SAM" id="Phobius"/>
    </source>
</evidence>
<protein>
    <recommendedName>
        <fullName evidence="6">Transmembrane protein</fullName>
    </recommendedName>
</protein>
<name>A0ABQ7H2M3_DUNSA</name>
<evidence type="ECO:0000313" key="4">
    <source>
        <dbReference type="EMBL" id="KAF5841106.1"/>
    </source>
</evidence>
<keyword evidence="5" id="KW-1185">Reference proteome</keyword>
<feature type="region of interest" description="Disordered" evidence="1">
    <location>
        <begin position="227"/>
        <end position="386"/>
    </location>
</feature>
<keyword evidence="2" id="KW-1133">Transmembrane helix</keyword>
<keyword evidence="2" id="KW-0812">Transmembrane</keyword>
<proteinExistence type="predicted"/>
<feature type="transmembrane region" description="Helical" evidence="2">
    <location>
        <begin position="664"/>
        <end position="690"/>
    </location>
</feature>
<feature type="signal peptide" evidence="3">
    <location>
        <begin position="1"/>
        <end position="39"/>
    </location>
</feature>
<accession>A0ABQ7H2M3</accession>
<organism evidence="4 5">
    <name type="scientific">Dunaliella salina</name>
    <name type="common">Green alga</name>
    <name type="synonym">Protococcus salinus</name>
    <dbReference type="NCBI Taxonomy" id="3046"/>
    <lineage>
        <taxon>Eukaryota</taxon>
        <taxon>Viridiplantae</taxon>
        <taxon>Chlorophyta</taxon>
        <taxon>core chlorophytes</taxon>
        <taxon>Chlorophyceae</taxon>
        <taxon>CS clade</taxon>
        <taxon>Chlamydomonadales</taxon>
        <taxon>Dunaliellaceae</taxon>
        <taxon>Dunaliella</taxon>
    </lineage>
</organism>
<dbReference type="Proteomes" id="UP000815325">
    <property type="component" value="Unassembled WGS sequence"/>
</dbReference>
<feature type="chain" id="PRO_5045913841" description="Transmembrane protein" evidence="3">
    <location>
        <begin position="40"/>
        <end position="942"/>
    </location>
</feature>
<dbReference type="EMBL" id="MU069494">
    <property type="protein sequence ID" value="KAF5841106.1"/>
    <property type="molecule type" value="Genomic_DNA"/>
</dbReference>
<evidence type="ECO:0000256" key="1">
    <source>
        <dbReference type="SAM" id="MobiDB-lite"/>
    </source>
</evidence>
<feature type="compositionally biased region" description="Acidic residues" evidence="1">
    <location>
        <begin position="251"/>
        <end position="267"/>
    </location>
</feature>
<feature type="compositionally biased region" description="Low complexity" evidence="1">
    <location>
        <begin position="291"/>
        <end position="309"/>
    </location>
</feature>